<dbReference type="RefSeq" id="WP_380057627.1">
    <property type="nucleotide sequence ID" value="NZ_JBHLTC010000057.1"/>
</dbReference>
<name>A0ABV6QXV2_9ACTN</name>
<gene>
    <name evidence="1" type="ORF">ACFFGN_35765</name>
</gene>
<protein>
    <submittedName>
        <fullName evidence="1">Uncharacterized protein</fullName>
    </submittedName>
</protein>
<sequence>MADDYGQPIGQVLGDGFVVPPLLEGWTALDGIVLVKCLDAEGRSAWAFRETESLNEEEIIGALTVQLDIMRERTVNMYRGEDDD</sequence>
<comment type="caution">
    <text evidence="1">The sequence shown here is derived from an EMBL/GenBank/DDBJ whole genome shotgun (WGS) entry which is preliminary data.</text>
</comment>
<dbReference type="EMBL" id="JBHLTC010000057">
    <property type="protein sequence ID" value="MFC0629476.1"/>
    <property type="molecule type" value="Genomic_DNA"/>
</dbReference>
<reference evidence="1 2" key="1">
    <citation type="submission" date="2024-09" db="EMBL/GenBank/DDBJ databases">
        <authorList>
            <person name="Sun Q."/>
            <person name="Mori K."/>
        </authorList>
    </citation>
    <scope>NUCLEOTIDE SEQUENCE [LARGE SCALE GENOMIC DNA]</scope>
    <source>
        <strain evidence="1 2">CGMCC 1.15906</strain>
    </source>
</reference>
<proteinExistence type="predicted"/>
<organism evidence="1 2">
    <name type="scientific">Kribbella deserti</name>
    <dbReference type="NCBI Taxonomy" id="1926257"/>
    <lineage>
        <taxon>Bacteria</taxon>
        <taxon>Bacillati</taxon>
        <taxon>Actinomycetota</taxon>
        <taxon>Actinomycetes</taxon>
        <taxon>Propionibacteriales</taxon>
        <taxon>Kribbellaceae</taxon>
        <taxon>Kribbella</taxon>
    </lineage>
</organism>
<dbReference type="Proteomes" id="UP001589890">
    <property type="component" value="Unassembled WGS sequence"/>
</dbReference>
<keyword evidence="2" id="KW-1185">Reference proteome</keyword>
<evidence type="ECO:0000313" key="1">
    <source>
        <dbReference type="EMBL" id="MFC0629476.1"/>
    </source>
</evidence>
<accession>A0ABV6QXV2</accession>
<evidence type="ECO:0000313" key="2">
    <source>
        <dbReference type="Proteomes" id="UP001589890"/>
    </source>
</evidence>